<comment type="similarity">
    <text evidence="1">Belongs to the MEG family.</text>
</comment>
<dbReference type="Pfam" id="PF18209">
    <property type="entry name" value="ESF1"/>
    <property type="match status" value="1"/>
</dbReference>
<keyword evidence="2" id="KW-0732">Signal</keyword>
<dbReference type="GO" id="GO:0010098">
    <property type="term" value="P:suspensor development"/>
    <property type="evidence" value="ECO:0007669"/>
    <property type="project" value="InterPro"/>
</dbReference>
<accession>A0A3N6UD01</accession>
<evidence type="ECO:0000256" key="3">
    <source>
        <dbReference type="ARBA" id="ARBA00023157"/>
    </source>
</evidence>
<sequence length="88" mass="10134">MISQATFICILMISLFALHQCMHIYFSSYMCGQMDVGEIDSSSKFYVPKCVKRKCGFGAEIDCWCCHRDSSLCYYNVDDCVYDNHCPL</sequence>
<gene>
    <name evidence="5" type="ORF">F2Q70_00015576</name>
</gene>
<proteinExistence type="inferred from homology"/>
<evidence type="ECO:0000256" key="2">
    <source>
        <dbReference type="ARBA" id="ARBA00022729"/>
    </source>
</evidence>
<dbReference type="AlphaFoldDB" id="A0A3N6UD01"/>
<dbReference type="EMBL" id="QGKY02001250">
    <property type="protein sequence ID" value="KAF2560742.1"/>
    <property type="molecule type" value="Genomic_DNA"/>
</dbReference>
<reference evidence="5" key="1">
    <citation type="submission" date="2019-12" db="EMBL/GenBank/DDBJ databases">
        <title>Genome sequencing and annotation of Brassica cretica.</title>
        <authorList>
            <person name="Studholme D.J."/>
            <person name="Sarris P.F."/>
        </authorList>
    </citation>
    <scope>NUCLEOTIDE SEQUENCE</scope>
    <source>
        <strain evidence="5">PFS-102/07</strain>
        <tissue evidence="5">Leaf</tissue>
    </source>
</reference>
<evidence type="ECO:0000313" key="5">
    <source>
        <dbReference type="EMBL" id="KAF2560742.1"/>
    </source>
</evidence>
<organism evidence="5">
    <name type="scientific">Brassica cretica</name>
    <name type="common">Mustard</name>
    <dbReference type="NCBI Taxonomy" id="69181"/>
    <lineage>
        <taxon>Eukaryota</taxon>
        <taxon>Viridiplantae</taxon>
        <taxon>Streptophyta</taxon>
        <taxon>Embryophyta</taxon>
        <taxon>Tracheophyta</taxon>
        <taxon>Spermatophyta</taxon>
        <taxon>Magnoliopsida</taxon>
        <taxon>eudicotyledons</taxon>
        <taxon>Gunneridae</taxon>
        <taxon>Pentapetalae</taxon>
        <taxon>rosids</taxon>
        <taxon>malvids</taxon>
        <taxon>Brassicales</taxon>
        <taxon>Brassicaceae</taxon>
        <taxon>Brassiceae</taxon>
        <taxon>Brassica</taxon>
    </lineage>
</organism>
<name>A0A3N6UD01_BRACR</name>
<evidence type="ECO:0000259" key="4">
    <source>
        <dbReference type="Pfam" id="PF18209"/>
    </source>
</evidence>
<protein>
    <recommendedName>
        <fullName evidence="4">Embryo surrounding factor 1 brassicaceae domain-containing protein</fullName>
    </recommendedName>
</protein>
<comment type="caution">
    <text evidence="5">The sequence shown here is derived from an EMBL/GenBank/DDBJ whole genome shotgun (WGS) entry which is preliminary data.</text>
</comment>
<dbReference type="InterPro" id="IPR041608">
    <property type="entry name" value="ESF1_brassicaceae"/>
</dbReference>
<keyword evidence="3" id="KW-1015">Disulfide bond</keyword>
<feature type="domain" description="Embryo surrounding factor 1 brassicaceae" evidence="4">
    <location>
        <begin position="43"/>
        <end position="83"/>
    </location>
</feature>
<evidence type="ECO:0000256" key="1">
    <source>
        <dbReference type="ARBA" id="ARBA00010149"/>
    </source>
</evidence>